<protein>
    <submittedName>
        <fullName evidence="1">Uncharacterized protein</fullName>
    </submittedName>
</protein>
<evidence type="ECO:0000313" key="2">
    <source>
        <dbReference type="EMBL" id="ELY27147.1"/>
    </source>
</evidence>
<dbReference type="PaxDb" id="547559-Nmag_4150"/>
<organism evidence="1 3">
    <name type="scientific">Natrialba magadii (strain ATCC 43099 / DSM 3394 / CCM 3739 / CIP 104546 / IAM 13178 / JCM 8861 / NBRC 102185 / NCIMB 2190 / MS3)</name>
    <name type="common">Natronobacterium magadii</name>
    <dbReference type="NCBI Taxonomy" id="547559"/>
    <lineage>
        <taxon>Archaea</taxon>
        <taxon>Methanobacteriati</taxon>
        <taxon>Methanobacteriota</taxon>
        <taxon>Stenosarchaea group</taxon>
        <taxon>Halobacteria</taxon>
        <taxon>Halobacteriales</taxon>
        <taxon>Natrialbaceae</taxon>
        <taxon>Natrialba</taxon>
    </lineage>
</organism>
<evidence type="ECO:0000313" key="1">
    <source>
        <dbReference type="EMBL" id="ADD07668.1"/>
    </source>
</evidence>
<reference evidence="3" key="1">
    <citation type="submission" date="2010-02" db="EMBL/GenBank/DDBJ databases">
        <title>Complete sequence of plasmid 2 of Natrialba magadii ATCC 43099.</title>
        <authorList>
            <consortium name="US DOE Joint Genome Institute"/>
            <person name="Lucas S."/>
            <person name="Copeland A."/>
            <person name="Lapidus A."/>
            <person name="Cheng J.-F."/>
            <person name="Bruce D."/>
            <person name="Goodwin L."/>
            <person name="Pitluck S."/>
            <person name="Davenport K."/>
            <person name="Saunders E."/>
            <person name="Detter J.C."/>
            <person name="Han C."/>
            <person name="Tapia R."/>
            <person name="Land M."/>
            <person name="Hauser L."/>
            <person name="Kyrpides N."/>
            <person name="Mikhailova N."/>
            <person name="De Castro R.E."/>
            <person name="Maupin-Furlow J.A."/>
            <person name="Woyke T."/>
        </authorList>
    </citation>
    <scope>NUCLEOTIDE SEQUENCE [LARGE SCALE GENOMIC DNA]</scope>
    <source>
        <strain evidence="3">ATCC 43099 / DSM 3394 / CCM 3739 / CIP 104546 / IAM 13178 / JCM 8861 / NBRC 102185 / NCIMB 2190 / MS3</strain>
        <plasmid evidence="3">pNMAG02</plasmid>
    </source>
</reference>
<dbReference type="RefSeq" id="WP_004216206.1">
    <property type="nucleotide sequence ID" value="NC_013924.1"/>
</dbReference>
<dbReference type="EMBL" id="CP001934">
    <property type="protein sequence ID" value="ADD07668.1"/>
    <property type="molecule type" value="Genomic_DNA"/>
</dbReference>
<dbReference type="HOGENOM" id="CLU_070751_2_0_2"/>
<gene>
    <name evidence="1" type="ordered locus">Nmag_4150</name>
    <name evidence="2" type="ORF">C500_14965</name>
</gene>
<reference evidence="1 3" key="2">
    <citation type="journal article" date="2012" name="BMC Genomics">
        <title>A comparative genomics perspective on the genetic content of the alkaliphilic haloarchaeon Natrialba magadii ATCC 43099T.</title>
        <authorList>
            <person name="Siddaramappa S."/>
            <person name="Challacombe J.F."/>
            <person name="Decastro R.E."/>
            <person name="Pfeiffer F."/>
            <person name="Sastre D.E."/>
            <person name="Gimenez M.I."/>
            <person name="Paggi R.A."/>
            <person name="Detter J.C."/>
            <person name="Davenport K.W."/>
            <person name="Goodwin L.A."/>
            <person name="Kyrpides N."/>
            <person name="Tapia R."/>
            <person name="Pitluck S."/>
            <person name="Lucas S."/>
            <person name="Woyke T."/>
            <person name="Maupin-Furlow J.A."/>
        </authorList>
    </citation>
    <scope>NUCLEOTIDE SEQUENCE [LARGE SCALE GENOMIC DNA]</scope>
    <source>
        <strain evidence="1">ATCC 43099</strain>
        <strain evidence="3">ATCC 43099 / DSM 3394 / CCM 3739 / CIP 104546 / IAM 13178 / JCM 8861 / NBRC 102185 / NCIMB 2190 / MS3</strain>
    </source>
</reference>
<name>D3T259_NATMM</name>
<keyword evidence="3" id="KW-1185">Reference proteome</keyword>
<evidence type="ECO:0000313" key="4">
    <source>
        <dbReference type="Proteomes" id="UP000011543"/>
    </source>
</evidence>
<dbReference type="OrthoDB" id="313603at2157"/>
<dbReference type="Pfam" id="PF09997">
    <property type="entry name" value="DUF2238"/>
    <property type="match status" value="1"/>
</dbReference>
<dbReference type="eggNOG" id="arCOG04662">
    <property type="taxonomic scope" value="Archaea"/>
</dbReference>
<geneLocation type="plasmid" evidence="1 3">
    <name>pNMAG02</name>
</geneLocation>
<sequence>MSSTRGSVASVGVRAVRLGIGLVFVMGARRRNPGAVVNAVIAYVGTYLPSVVERCWNVEFRPWQRLYAAVAMVTHAAGMLGPYDDVWWWDHLTHVHSASLLGGLARVAAHRRGYDPDATVLRTVVAGGLLWEALEYVIHLYARRRGFEPLLVTYGKVDTALDLCFNLVGAILVVVFGDRFLENLYGSN</sequence>
<dbReference type="Proteomes" id="UP000011543">
    <property type="component" value="Unassembled WGS sequence"/>
</dbReference>
<dbReference type="AlphaFoldDB" id="D3T259"/>
<dbReference type="GeneID" id="8828884"/>
<proteinExistence type="predicted"/>
<reference evidence="1" key="4">
    <citation type="submission" date="2016-09" db="EMBL/GenBank/DDBJ databases">
        <authorList>
            <person name="Pfeiffer F."/>
        </authorList>
    </citation>
    <scope>NUCLEOTIDE SEQUENCE</scope>
    <source>
        <strain evidence="1">ATCC 43099</strain>
        <plasmid evidence="1">pNMAG02</plasmid>
    </source>
</reference>
<dbReference type="KEGG" id="nmg:Nmag_4150"/>
<keyword evidence="1" id="KW-0614">Plasmid</keyword>
<dbReference type="InterPro" id="IPR014509">
    <property type="entry name" value="YjdF-like"/>
</dbReference>
<accession>D3T259</accession>
<reference evidence="2 4" key="3">
    <citation type="journal article" date="2014" name="PLoS Genet.">
        <title>Phylogenetically driven sequencing of extremely halophilic archaea reveals strategies for static and dynamic osmo-response.</title>
        <authorList>
            <person name="Becker E.A."/>
            <person name="Seitzer P.M."/>
            <person name="Tritt A."/>
            <person name="Larsen D."/>
            <person name="Krusor M."/>
            <person name="Yao A.I."/>
            <person name="Wu D."/>
            <person name="Madern D."/>
            <person name="Eisen J.A."/>
            <person name="Darling A.E."/>
            <person name="Facciotti M.T."/>
        </authorList>
    </citation>
    <scope>NUCLEOTIDE SEQUENCE [LARGE SCALE GENOMIC DNA]</scope>
    <source>
        <strain evidence="4">ATCC 43099 / DSM 3394 / CCM 3739 / CIP 104546 / IAM 13178 / JCM 8861 / NBRC 102185 / NCIMB 2190 / MS3</strain>
        <strain evidence="2">MS-3</strain>
    </source>
</reference>
<dbReference type="Proteomes" id="UP000001879">
    <property type="component" value="Plasmid pNMAG02"/>
</dbReference>
<evidence type="ECO:0000313" key="3">
    <source>
        <dbReference type="Proteomes" id="UP000001879"/>
    </source>
</evidence>
<dbReference type="PATRIC" id="fig|547559.17.peg.2951"/>
<dbReference type="EMBL" id="AOHS01000050">
    <property type="protein sequence ID" value="ELY27147.1"/>
    <property type="molecule type" value="Genomic_DNA"/>
</dbReference>